<evidence type="ECO:0000256" key="1">
    <source>
        <dbReference type="ARBA" id="ARBA00004239"/>
    </source>
</evidence>
<dbReference type="PANTHER" id="PTHR14218:SF15">
    <property type="entry name" value="TRIPEPTIDYL-PEPTIDASE 1"/>
    <property type="match status" value="1"/>
</dbReference>
<keyword evidence="5 8" id="KW-0720">Serine protease</keyword>
<dbReference type="EMBL" id="JARJLG010000042">
    <property type="protein sequence ID" value="KAJ7762851.1"/>
    <property type="molecule type" value="Genomic_DNA"/>
</dbReference>
<dbReference type="CDD" id="cd04056">
    <property type="entry name" value="Peptidases_S53"/>
    <property type="match status" value="1"/>
</dbReference>
<dbReference type="CDD" id="cd11377">
    <property type="entry name" value="Pro-peptidase_S53"/>
    <property type="match status" value="1"/>
</dbReference>
<keyword evidence="2 8" id="KW-0645">Protease</keyword>
<keyword evidence="12" id="KW-1185">Reference proteome</keyword>
<evidence type="ECO:0000313" key="12">
    <source>
        <dbReference type="Proteomes" id="UP001215280"/>
    </source>
</evidence>
<feature type="active site" description="Charge relay system" evidence="8">
    <location>
        <position position="493"/>
    </location>
</feature>
<dbReference type="SUPFAM" id="SSF52743">
    <property type="entry name" value="Subtilisin-like"/>
    <property type="match status" value="1"/>
</dbReference>
<feature type="active site" description="Charge relay system" evidence="8">
    <location>
        <position position="298"/>
    </location>
</feature>
<dbReference type="InterPro" id="IPR015366">
    <property type="entry name" value="S53_propep"/>
</dbReference>
<protein>
    <submittedName>
        <fullName evidence="11">Family S53 protease</fullName>
    </submittedName>
</protein>
<comment type="cofactor">
    <cofactor evidence="8">
        <name>Ca(2+)</name>
        <dbReference type="ChEBI" id="CHEBI:29108"/>
    </cofactor>
    <text evidence="8">Binds 1 Ca(2+) ion per subunit.</text>
</comment>
<feature type="active site" description="Charge relay system" evidence="8">
    <location>
        <position position="294"/>
    </location>
</feature>
<gene>
    <name evidence="11" type="ORF">DFH07DRAFT_405993</name>
</gene>
<reference evidence="11" key="1">
    <citation type="submission" date="2023-03" db="EMBL/GenBank/DDBJ databases">
        <title>Massive genome expansion in bonnet fungi (Mycena s.s.) driven by repeated elements and novel gene families across ecological guilds.</title>
        <authorList>
            <consortium name="Lawrence Berkeley National Laboratory"/>
            <person name="Harder C.B."/>
            <person name="Miyauchi S."/>
            <person name="Viragh M."/>
            <person name="Kuo A."/>
            <person name="Thoen E."/>
            <person name="Andreopoulos B."/>
            <person name="Lu D."/>
            <person name="Skrede I."/>
            <person name="Drula E."/>
            <person name="Henrissat B."/>
            <person name="Morin E."/>
            <person name="Kohler A."/>
            <person name="Barry K."/>
            <person name="LaButti K."/>
            <person name="Morin E."/>
            <person name="Salamov A."/>
            <person name="Lipzen A."/>
            <person name="Mereny Z."/>
            <person name="Hegedus B."/>
            <person name="Baldrian P."/>
            <person name="Stursova M."/>
            <person name="Weitz H."/>
            <person name="Taylor A."/>
            <person name="Grigoriev I.V."/>
            <person name="Nagy L.G."/>
            <person name="Martin F."/>
            <person name="Kauserud H."/>
        </authorList>
    </citation>
    <scope>NUCLEOTIDE SEQUENCE</scope>
    <source>
        <strain evidence="11">CBHHK188m</strain>
    </source>
</reference>
<feature type="binding site" evidence="8">
    <location>
        <position position="555"/>
    </location>
    <ligand>
        <name>Ca(2+)</name>
        <dbReference type="ChEBI" id="CHEBI:29108"/>
    </ligand>
</feature>
<dbReference type="GO" id="GO:0006508">
    <property type="term" value="P:proteolysis"/>
    <property type="evidence" value="ECO:0007669"/>
    <property type="project" value="UniProtKB-KW"/>
</dbReference>
<feature type="binding site" evidence="8">
    <location>
        <position position="536"/>
    </location>
    <ligand>
        <name>Ca(2+)</name>
        <dbReference type="ChEBI" id="CHEBI:29108"/>
    </ligand>
</feature>
<feature type="chain" id="PRO_5042262911" evidence="9">
    <location>
        <begin position="20"/>
        <end position="576"/>
    </location>
</feature>
<evidence type="ECO:0000256" key="6">
    <source>
        <dbReference type="ARBA" id="ARBA00022837"/>
    </source>
</evidence>
<evidence type="ECO:0000256" key="8">
    <source>
        <dbReference type="PROSITE-ProRule" id="PRU01032"/>
    </source>
</evidence>
<keyword evidence="7" id="KW-0865">Zymogen</keyword>
<comment type="subcellular location">
    <subcellularLocation>
        <location evidence="1">Secreted</location>
        <location evidence="1">Extracellular space</location>
    </subcellularLocation>
</comment>
<evidence type="ECO:0000256" key="2">
    <source>
        <dbReference type="ARBA" id="ARBA00022670"/>
    </source>
</evidence>
<proteinExistence type="predicted"/>
<evidence type="ECO:0000259" key="10">
    <source>
        <dbReference type="PROSITE" id="PS51695"/>
    </source>
</evidence>
<evidence type="ECO:0000256" key="3">
    <source>
        <dbReference type="ARBA" id="ARBA00022723"/>
    </source>
</evidence>
<dbReference type="SUPFAM" id="SSF54897">
    <property type="entry name" value="Protease propeptides/inhibitors"/>
    <property type="match status" value="1"/>
</dbReference>
<dbReference type="GO" id="GO:0004252">
    <property type="term" value="F:serine-type endopeptidase activity"/>
    <property type="evidence" value="ECO:0007669"/>
    <property type="project" value="UniProtKB-UniRule"/>
</dbReference>
<accession>A0AAD7JHM9</accession>
<name>A0AAD7JHM9_9AGAR</name>
<dbReference type="InterPro" id="IPR030400">
    <property type="entry name" value="Sedolisin_dom"/>
</dbReference>
<keyword evidence="9" id="KW-0732">Signal</keyword>
<feature type="signal peptide" evidence="9">
    <location>
        <begin position="1"/>
        <end position="19"/>
    </location>
</feature>
<dbReference type="InterPro" id="IPR050819">
    <property type="entry name" value="Tripeptidyl-peptidase_I"/>
</dbReference>
<evidence type="ECO:0000313" key="11">
    <source>
        <dbReference type="EMBL" id="KAJ7762851.1"/>
    </source>
</evidence>
<dbReference type="GO" id="GO:0005576">
    <property type="term" value="C:extracellular region"/>
    <property type="evidence" value="ECO:0007669"/>
    <property type="project" value="UniProtKB-SubCell"/>
</dbReference>
<feature type="domain" description="Peptidase S53" evidence="10">
    <location>
        <begin position="218"/>
        <end position="576"/>
    </location>
</feature>
<keyword evidence="4 8" id="KW-0378">Hydrolase</keyword>
<dbReference type="PANTHER" id="PTHR14218">
    <property type="entry name" value="PROTEASE S8 TRIPEPTIDYL PEPTIDASE I CLN2"/>
    <property type="match status" value="1"/>
</dbReference>
<comment type="caution">
    <text evidence="11">The sequence shown here is derived from an EMBL/GenBank/DDBJ whole genome shotgun (WGS) entry which is preliminary data.</text>
</comment>
<evidence type="ECO:0000256" key="5">
    <source>
        <dbReference type="ARBA" id="ARBA00022825"/>
    </source>
</evidence>
<dbReference type="Pfam" id="PF09286">
    <property type="entry name" value="Pro-kuma_activ"/>
    <property type="match status" value="1"/>
</dbReference>
<evidence type="ECO:0000256" key="9">
    <source>
        <dbReference type="SAM" id="SignalP"/>
    </source>
</evidence>
<dbReference type="PROSITE" id="PS51695">
    <property type="entry name" value="SEDOLISIN"/>
    <property type="match status" value="1"/>
</dbReference>
<keyword evidence="3 8" id="KW-0479">Metal-binding</keyword>
<evidence type="ECO:0000256" key="7">
    <source>
        <dbReference type="ARBA" id="ARBA00023145"/>
    </source>
</evidence>
<keyword evidence="6 8" id="KW-0106">Calcium</keyword>
<evidence type="ECO:0000256" key="4">
    <source>
        <dbReference type="ARBA" id="ARBA00022801"/>
    </source>
</evidence>
<dbReference type="InterPro" id="IPR036852">
    <property type="entry name" value="Peptidase_S8/S53_dom_sf"/>
</dbReference>
<dbReference type="GO" id="GO:0046872">
    <property type="term" value="F:metal ion binding"/>
    <property type="evidence" value="ECO:0007669"/>
    <property type="project" value="UniProtKB-UniRule"/>
</dbReference>
<dbReference type="Proteomes" id="UP001215280">
    <property type="component" value="Unassembled WGS sequence"/>
</dbReference>
<dbReference type="GO" id="GO:0008240">
    <property type="term" value="F:tripeptidyl-peptidase activity"/>
    <property type="evidence" value="ECO:0007669"/>
    <property type="project" value="TreeGrafter"/>
</dbReference>
<feature type="binding site" evidence="8">
    <location>
        <position position="537"/>
    </location>
    <ligand>
        <name>Ca(2+)</name>
        <dbReference type="ChEBI" id="CHEBI:29108"/>
    </ligand>
</feature>
<feature type="binding site" evidence="8">
    <location>
        <position position="557"/>
    </location>
    <ligand>
        <name>Ca(2+)</name>
        <dbReference type="ChEBI" id="CHEBI:29108"/>
    </ligand>
</feature>
<sequence length="576" mass="59272">MRLISFILPLAVLLSVSNGNPMSRRAMVVHESVPAVPSGFAHAGTVSPSQELTLRIALVQSNITALQEKTYAVSDPANALYGQYLTPEEVAEYVKPTAETLSAVSGWLSENGITAKSVSPAGDLLQISLPVSKAETLLATQFSSFTHVASGTTSIRTLAYSIPASLRAHIQFVHPTIAFVPPLVSKPGLTAINHKREPTNVVRASPTSGAVSASCAKTVNPSCLQEMYGLPTAKANNSASNTLGVAGYQGEFANQADLSLFLSYLNPGLKGATFSLMTVDGGENTQTISEAGDEADLDIEYTAGLAAGVPVTFISVGYNPQDDVGGFMDIVTAILAEPAATRPTVLSTSYGFNENDVPISVAVEMCNAYMQLGAVGISVLFASGDGGVSGLQTTTCTTFVPTTPGGCPFVTSVGGSTGLPPQVAASLSGGGFSNYFPTPSFQGADVSAYIASIGGEYSGLYNKSGRGIPDVALQAEDVEIAWTDSLYLVGGTSCATPIFASMVALVNDRLIAAGKPVLGYLNPLLYSPAGRAAFTDITSGSNPGCNTNGFSASVGWDPVTGLGTPNFELLLTAVGL</sequence>
<organism evidence="11 12">
    <name type="scientific">Mycena maculata</name>
    <dbReference type="NCBI Taxonomy" id="230809"/>
    <lineage>
        <taxon>Eukaryota</taxon>
        <taxon>Fungi</taxon>
        <taxon>Dikarya</taxon>
        <taxon>Basidiomycota</taxon>
        <taxon>Agaricomycotina</taxon>
        <taxon>Agaricomycetes</taxon>
        <taxon>Agaricomycetidae</taxon>
        <taxon>Agaricales</taxon>
        <taxon>Marasmiineae</taxon>
        <taxon>Mycenaceae</taxon>
        <taxon>Mycena</taxon>
    </lineage>
</organism>
<dbReference type="Gene3D" id="3.40.50.200">
    <property type="entry name" value="Peptidase S8/S53 domain"/>
    <property type="match status" value="1"/>
</dbReference>
<dbReference type="SMART" id="SM00944">
    <property type="entry name" value="Pro-kuma_activ"/>
    <property type="match status" value="1"/>
</dbReference>
<dbReference type="AlphaFoldDB" id="A0AAD7JHM9"/>